<protein>
    <submittedName>
        <fullName evidence="1">Uncharacterized protein</fullName>
    </submittedName>
</protein>
<dbReference type="AlphaFoldDB" id="A0A0F9FV93"/>
<gene>
    <name evidence="1" type="ORF">LCGC14_1907060</name>
</gene>
<evidence type="ECO:0000313" key="1">
    <source>
        <dbReference type="EMBL" id="KKL90203.1"/>
    </source>
</evidence>
<comment type="caution">
    <text evidence="1">The sequence shown here is derived from an EMBL/GenBank/DDBJ whole genome shotgun (WGS) entry which is preliminary data.</text>
</comment>
<dbReference type="EMBL" id="LAZR01020073">
    <property type="protein sequence ID" value="KKL90203.1"/>
    <property type="molecule type" value="Genomic_DNA"/>
</dbReference>
<organism evidence="1">
    <name type="scientific">marine sediment metagenome</name>
    <dbReference type="NCBI Taxonomy" id="412755"/>
    <lineage>
        <taxon>unclassified sequences</taxon>
        <taxon>metagenomes</taxon>
        <taxon>ecological metagenomes</taxon>
    </lineage>
</organism>
<reference evidence="1" key="1">
    <citation type="journal article" date="2015" name="Nature">
        <title>Complex archaea that bridge the gap between prokaryotes and eukaryotes.</title>
        <authorList>
            <person name="Spang A."/>
            <person name="Saw J.H."/>
            <person name="Jorgensen S.L."/>
            <person name="Zaremba-Niedzwiedzka K."/>
            <person name="Martijn J."/>
            <person name="Lind A.E."/>
            <person name="van Eijk R."/>
            <person name="Schleper C."/>
            <person name="Guy L."/>
            <person name="Ettema T.J."/>
        </authorList>
    </citation>
    <scope>NUCLEOTIDE SEQUENCE</scope>
</reference>
<proteinExistence type="predicted"/>
<name>A0A0F9FV93_9ZZZZ</name>
<accession>A0A0F9FV93</accession>
<sequence>MVVWHRRYGFQLGLDSHNATYLHSTAIFRNQIRVLLRGDIDMTKNEIRKLEAWIKASEQRLLNRSVEALRHLTQEFSKMKATLLQSGNIRGKPLGERVPDDAPLVIDDPEAEDTFDKEAYLRSIRQEMTLQTIDFHLKALSIAASVFSQISNTKAGIAPFTGARPFEQHLPRTLKDFRESVDAVFKAAGLDKVEWE</sequence>